<dbReference type="Proteomes" id="UP000000267">
    <property type="component" value="Unassembled WGS sequence"/>
</dbReference>
<dbReference type="GeneID" id="5544929"/>
<dbReference type="HOGENOM" id="CLU_047845_4_0_1"/>
<dbReference type="FunFam" id="3.90.190.10:FF:000084">
    <property type="entry name" value="Tyrosine phospatase-like protein"/>
    <property type="match status" value="1"/>
</dbReference>
<dbReference type="InterPro" id="IPR004861">
    <property type="entry name" value="Siw14-like"/>
</dbReference>
<dbReference type="CDD" id="cd17663">
    <property type="entry name" value="PFA-DSP_Oca6"/>
    <property type="match status" value="1"/>
</dbReference>
<dbReference type="OMA" id="HYPCYIH"/>
<dbReference type="SUPFAM" id="SSF52799">
    <property type="entry name" value="(Phosphotyrosine protein) phosphatases II"/>
    <property type="match status" value="1"/>
</dbReference>
<reference evidence="1 2" key="1">
    <citation type="journal article" date="2007" name="Proc. Natl. Acad. Sci. U.S.A.">
        <title>Independent sorting-out of thousands of duplicated gene pairs in two yeast species descended from a whole-genome duplication.</title>
        <authorList>
            <person name="Scannell D.R."/>
            <person name="Frank A.C."/>
            <person name="Conant G.C."/>
            <person name="Byrne K.P."/>
            <person name="Woolfit M."/>
            <person name="Wolfe K.H."/>
        </authorList>
    </citation>
    <scope>NUCLEOTIDE SEQUENCE [LARGE SCALE GENOMIC DNA]</scope>
    <source>
        <strain evidence="2">ATCC 22028 / DSM 70294 / BCRC 21397 / CBS 2163 / NBRC 10782 / NRRL Y-8283 / UCD 57-17</strain>
    </source>
</reference>
<evidence type="ECO:0008006" key="3">
    <source>
        <dbReference type="Google" id="ProtNLM"/>
    </source>
</evidence>
<dbReference type="Gene3D" id="3.90.190.10">
    <property type="entry name" value="Protein tyrosine phosphatase superfamily"/>
    <property type="match status" value="1"/>
</dbReference>
<dbReference type="FunCoup" id="A7TLS9">
    <property type="interactions" value="23"/>
</dbReference>
<dbReference type="GO" id="GO:0016791">
    <property type="term" value="F:phosphatase activity"/>
    <property type="evidence" value="ECO:0007669"/>
    <property type="project" value="TreeGrafter"/>
</dbReference>
<accession>A7TLS9</accession>
<dbReference type="InterPro" id="IPR029021">
    <property type="entry name" value="Prot-tyrosine_phosphatase-like"/>
</dbReference>
<dbReference type="AlphaFoldDB" id="A7TLS9"/>
<protein>
    <recommendedName>
        <fullName evidence="3">Tyrosine-protein phosphatase OCA6</fullName>
    </recommendedName>
</protein>
<dbReference type="InParanoid" id="A7TLS9"/>
<dbReference type="eggNOG" id="KOG1572">
    <property type="taxonomic scope" value="Eukaryota"/>
</dbReference>
<dbReference type="PANTHER" id="PTHR31126:SF14">
    <property type="entry name" value="TYROSINE-PROTEIN PHOSPHATASE OCA6-RELATED"/>
    <property type="match status" value="1"/>
</dbReference>
<name>A7TLS9_VANPO</name>
<keyword evidence="2" id="KW-1185">Reference proteome</keyword>
<dbReference type="Pfam" id="PF03162">
    <property type="entry name" value="Y_phosphatase2"/>
    <property type="match status" value="1"/>
</dbReference>
<organism evidence="2">
    <name type="scientific">Vanderwaltozyma polyspora (strain ATCC 22028 / DSM 70294 / BCRC 21397 / CBS 2163 / NBRC 10782 / NRRL Y-8283 / UCD 57-17)</name>
    <name type="common">Kluyveromyces polysporus</name>
    <dbReference type="NCBI Taxonomy" id="436907"/>
    <lineage>
        <taxon>Eukaryota</taxon>
        <taxon>Fungi</taxon>
        <taxon>Dikarya</taxon>
        <taxon>Ascomycota</taxon>
        <taxon>Saccharomycotina</taxon>
        <taxon>Saccharomycetes</taxon>
        <taxon>Saccharomycetales</taxon>
        <taxon>Saccharomycetaceae</taxon>
        <taxon>Vanderwaltozyma</taxon>
    </lineage>
</organism>
<dbReference type="PANTHER" id="PTHR31126">
    <property type="entry name" value="TYROSINE-PROTEIN PHOSPHATASE"/>
    <property type="match status" value="1"/>
</dbReference>
<proteinExistence type="predicted"/>
<sequence>MSTFVTPLQFSTVQPNLYRGSYPREINLPFIETLNLKNVISLTPKAIDSESDGSLTNFCNANNINLIHIQAGKVKVPKDKSKKADKPKVKRKQKAVPIEYDTVIQCIRVLIDKNNYPCYIHGATDNDMITSLIVACLRKLSFWSNIAIINEYLTYNSSINIHERNFIENFNSEITIDNTKLKDKVPWIHMQSITNTNKTLPKLVFEQQ</sequence>
<evidence type="ECO:0000313" key="1">
    <source>
        <dbReference type="EMBL" id="EDO16771.1"/>
    </source>
</evidence>
<dbReference type="OrthoDB" id="6375174at2759"/>
<gene>
    <name evidence="1" type="ORF">Kpol_526p24</name>
</gene>
<dbReference type="STRING" id="436907.A7TLS9"/>
<dbReference type="KEGG" id="vpo:Kpol_526p24"/>
<evidence type="ECO:0000313" key="2">
    <source>
        <dbReference type="Proteomes" id="UP000000267"/>
    </source>
</evidence>
<dbReference type="PhylomeDB" id="A7TLS9"/>
<dbReference type="RefSeq" id="XP_001644629.1">
    <property type="nucleotide sequence ID" value="XM_001644579.1"/>
</dbReference>
<dbReference type="EMBL" id="DS480417">
    <property type="protein sequence ID" value="EDO16771.1"/>
    <property type="molecule type" value="Genomic_DNA"/>
</dbReference>